<feature type="transmembrane region" description="Helical" evidence="11">
    <location>
        <begin position="12"/>
        <end position="30"/>
    </location>
</feature>
<feature type="domain" description="Histidine kinase" evidence="12">
    <location>
        <begin position="266"/>
        <end position="477"/>
    </location>
</feature>
<dbReference type="PROSITE" id="PS50109">
    <property type="entry name" value="HIS_KIN"/>
    <property type="match status" value="1"/>
</dbReference>
<dbReference type="SUPFAM" id="SSF55874">
    <property type="entry name" value="ATPase domain of HSP90 chaperone/DNA topoisomerase II/histidine kinase"/>
    <property type="match status" value="1"/>
</dbReference>
<dbReference type="InterPro" id="IPR036097">
    <property type="entry name" value="HisK_dim/P_sf"/>
</dbReference>
<proteinExistence type="predicted"/>
<dbReference type="InterPro" id="IPR004358">
    <property type="entry name" value="Sig_transdc_His_kin-like_C"/>
</dbReference>
<dbReference type="PANTHER" id="PTHR45436:SF5">
    <property type="entry name" value="SENSOR HISTIDINE KINASE TRCS"/>
    <property type="match status" value="1"/>
</dbReference>
<dbReference type="SMART" id="SM00388">
    <property type="entry name" value="HisKA"/>
    <property type="match status" value="1"/>
</dbReference>
<gene>
    <name evidence="14" type="ORF">SAMN02745123_02941</name>
</gene>
<keyword evidence="15" id="KW-1185">Reference proteome</keyword>
<dbReference type="Pfam" id="PF02518">
    <property type="entry name" value="HATPase_c"/>
    <property type="match status" value="1"/>
</dbReference>
<evidence type="ECO:0000256" key="11">
    <source>
        <dbReference type="SAM" id="Phobius"/>
    </source>
</evidence>
<evidence type="ECO:0000256" key="10">
    <source>
        <dbReference type="ARBA" id="ARBA00023136"/>
    </source>
</evidence>
<dbReference type="PANTHER" id="PTHR45436">
    <property type="entry name" value="SENSOR HISTIDINE KINASE YKOH"/>
    <property type="match status" value="1"/>
</dbReference>
<accession>A0A1M6UWC6</accession>
<keyword evidence="6 11" id="KW-0812">Transmembrane</keyword>
<dbReference type="Proteomes" id="UP000183997">
    <property type="component" value="Unassembled WGS sequence"/>
</dbReference>
<dbReference type="GO" id="GO:0005886">
    <property type="term" value="C:plasma membrane"/>
    <property type="evidence" value="ECO:0007669"/>
    <property type="project" value="TreeGrafter"/>
</dbReference>
<dbReference type="EC" id="2.7.13.3" evidence="3"/>
<protein>
    <recommendedName>
        <fullName evidence="3">histidine kinase</fullName>
        <ecNumber evidence="3">2.7.13.3</ecNumber>
    </recommendedName>
</protein>
<dbReference type="InterPro" id="IPR003660">
    <property type="entry name" value="HAMP_dom"/>
</dbReference>
<dbReference type="GO" id="GO:0000155">
    <property type="term" value="F:phosphorelay sensor kinase activity"/>
    <property type="evidence" value="ECO:0007669"/>
    <property type="project" value="InterPro"/>
</dbReference>
<keyword evidence="10 11" id="KW-0472">Membrane</keyword>
<reference evidence="15" key="1">
    <citation type="submission" date="2016-11" db="EMBL/GenBank/DDBJ databases">
        <authorList>
            <person name="Varghese N."/>
            <person name="Submissions S."/>
        </authorList>
    </citation>
    <scope>NUCLEOTIDE SEQUENCE [LARGE SCALE GENOMIC DNA]</scope>
    <source>
        <strain evidence="15">DSM 10349</strain>
    </source>
</reference>
<evidence type="ECO:0000313" key="15">
    <source>
        <dbReference type="Proteomes" id="UP000183997"/>
    </source>
</evidence>
<evidence type="ECO:0000256" key="5">
    <source>
        <dbReference type="ARBA" id="ARBA00022679"/>
    </source>
</evidence>
<evidence type="ECO:0000256" key="7">
    <source>
        <dbReference type="ARBA" id="ARBA00022777"/>
    </source>
</evidence>
<feature type="transmembrane region" description="Helical" evidence="11">
    <location>
        <begin position="175"/>
        <end position="197"/>
    </location>
</feature>
<evidence type="ECO:0000259" key="13">
    <source>
        <dbReference type="PROSITE" id="PS50885"/>
    </source>
</evidence>
<evidence type="ECO:0000256" key="1">
    <source>
        <dbReference type="ARBA" id="ARBA00000085"/>
    </source>
</evidence>
<dbReference type="InterPro" id="IPR050428">
    <property type="entry name" value="TCS_sensor_his_kinase"/>
</dbReference>
<keyword evidence="7 14" id="KW-0418">Kinase</keyword>
<name>A0A1M6UWC6_9FIRM</name>
<dbReference type="CDD" id="cd00082">
    <property type="entry name" value="HisKA"/>
    <property type="match status" value="1"/>
</dbReference>
<comment type="subcellular location">
    <subcellularLocation>
        <location evidence="2">Membrane</location>
    </subcellularLocation>
</comment>
<dbReference type="Gene3D" id="1.10.287.130">
    <property type="match status" value="1"/>
</dbReference>
<dbReference type="SMART" id="SM00304">
    <property type="entry name" value="HAMP"/>
    <property type="match status" value="1"/>
</dbReference>
<dbReference type="EMBL" id="FRAR01000022">
    <property type="protein sequence ID" value="SHK73461.1"/>
    <property type="molecule type" value="Genomic_DNA"/>
</dbReference>
<dbReference type="Pfam" id="PF00512">
    <property type="entry name" value="HisKA"/>
    <property type="match status" value="1"/>
</dbReference>
<evidence type="ECO:0000256" key="8">
    <source>
        <dbReference type="ARBA" id="ARBA00022989"/>
    </source>
</evidence>
<dbReference type="InterPro" id="IPR003594">
    <property type="entry name" value="HATPase_dom"/>
</dbReference>
<evidence type="ECO:0000313" key="14">
    <source>
        <dbReference type="EMBL" id="SHK73461.1"/>
    </source>
</evidence>
<sequence length="481" mass="53098">MKLWRSLRLRLIFSYVALALLLLTFAGYIFSNALSMYAMSVQSSQQAMYLRQAMNLLGEAQRKNLSGDTTLSFLQQNLPDLHIEMEKLEPEKRGISHRVFTTPAQTELPSGNVLSFSLTDEAPLSLQPGRVFVMQTSKLSVSSFTLPLVTGEEGSSGTLYRFTLSPSTFAFLSNLYSQVLAVLGLALVLAVIIGWLLSHWLSRPLSRLVAATEAVAGGNFLETVDRSGIVELDRLGEQFNRMVLYLRESFRSLAMERDTAKRFAADAAHELKTPVATLQAFHDVLKEHPERLQQVTPAVDRQIKRMEQVITGLLQIANLVEDSDISLELTDLCAVMNRLKPVYQALAEENGQRLTTTCPQAPLRVLANQHLLELTLDNLMDNACKYTEPGGEVAFTLRVDGQEAVFLVQDSGRGITPEELPYIFDRFHRGVDTQSIPGTGLGLAIAQEAVKRMGGTLVAESEPGHGSRFSICLPLLSVKGS</sequence>
<dbReference type="Gene3D" id="6.10.340.10">
    <property type="match status" value="1"/>
</dbReference>
<evidence type="ECO:0000256" key="4">
    <source>
        <dbReference type="ARBA" id="ARBA00022553"/>
    </source>
</evidence>
<evidence type="ECO:0000256" key="3">
    <source>
        <dbReference type="ARBA" id="ARBA00012438"/>
    </source>
</evidence>
<dbReference type="InterPro" id="IPR036890">
    <property type="entry name" value="HATPase_C_sf"/>
</dbReference>
<dbReference type="OrthoDB" id="112712at2"/>
<keyword evidence="4" id="KW-0597">Phosphoprotein</keyword>
<dbReference type="RefSeq" id="WP_072915849.1">
    <property type="nucleotide sequence ID" value="NZ_FRAR01000022.1"/>
</dbReference>
<keyword evidence="8 11" id="KW-1133">Transmembrane helix</keyword>
<dbReference type="PROSITE" id="PS50885">
    <property type="entry name" value="HAMP"/>
    <property type="match status" value="1"/>
</dbReference>
<dbReference type="CDD" id="cd06225">
    <property type="entry name" value="HAMP"/>
    <property type="match status" value="1"/>
</dbReference>
<evidence type="ECO:0000256" key="6">
    <source>
        <dbReference type="ARBA" id="ARBA00022692"/>
    </source>
</evidence>
<keyword evidence="5" id="KW-0808">Transferase</keyword>
<organism evidence="14 15">
    <name type="scientific">Desulforamulus aeronauticus DSM 10349</name>
    <dbReference type="NCBI Taxonomy" id="1121421"/>
    <lineage>
        <taxon>Bacteria</taxon>
        <taxon>Bacillati</taxon>
        <taxon>Bacillota</taxon>
        <taxon>Clostridia</taxon>
        <taxon>Eubacteriales</taxon>
        <taxon>Peptococcaceae</taxon>
        <taxon>Desulforamulus</taxon>
    </lineage>
</organism>
<dbReference type="SUPFAM" id="SSF158472">
    <property type="entry name" value="HAMP domain-like"/>
    <property type="match status" value="1"/>
</dbReference>
<dbReference type="InterPro" id="IPR003661">
    <property type="entry name" value="HisK_dim/P_dom"/>
</dbReference>
<dbReference type="AlphaFoldDB" id="A0A1M6UWC6"/>
<comment type="catalytic activity">
    <reaction evidence="1">
        <text>ATP + protein L-histidine = ADP + protein N-phospho-L-histidine.</text>
        <dbReference type="EC" id="2.7.13.3"/>
    </reaction>
</comment>
<dbReference type="STRING" id="1121421.SAMN02745123_02941"/>
<dbReference type="FunFam" id="3.30.565.10:FF:000006">
    <property type="entry name" value="Sensor histidine kinase WalK"/>
    <property type="match status" value="1"/>
</dbReference>
<dbReference type="SMART" id="SM00387">
    <property type="entry name" value="HATPase_c"/>
    <property type="match status" value="1"/>
</dbReference>
<keyword evidence="9" id="KW-0902">Two-component regulatory system</keyword>
<dbReference type="PRINTS" id="PR00344">
    <property type="entry name" value="BCTRLSENSOR"/>
</dbReference>
<dbReference type="Gene3D" id="3.30.565.10">
    <property type="entry name" value="Histidine kinase-like ATPase, C-terminal domain"/>
    <property type="match status" value="1"/>
</dbReference>
<evidence type="ECO:0000256" key="2">
    <source>
        <dbReference type="ARBA" id="ARBA00004370"/>
    </source>
</evidence>
<feature type="domain" description="HAMP" evidence="13">
    <location>
        <begin position="199"/>
        <end position="251"/>
    </location>
</feature>
<dbReference type="InterPro" id="IPR005467">
    <property type="entry name" value="His_kinase_dom"/>
</dbReference>
<evidence type="ECO:0000256" key="9">
    <source>
        <dbReference type="ARBA" id="ARBA00023012"/>
    </source>
</evidence>
<dbReference type="SUPFAM" id="SSF47384">
    <property type="entry name" value="Homodimeric domain of signal transducing histidine kinase"/>
    <property type="match status" value="1"/>
</dbReference>
<dbReference type="Pfam" id="PF00672">
    <property type="entry name" value="HAMP"/>
    <property type="match status" value="1"/>
</dbReference>
<evidence type="ECO:0000259" key="12">
    <source>
        <dbReference type="PROSITE" id="PS50109"/>
    </source>
</evidence>